<organism evidence="2">
    <name type="scientific">Ditylum brightwellii</name>
    <dbReference type="NCBI Taxonomy" id="49249"/>
    <lineage>
        <taxon>Eukaryota</taxon>
        <taxon>Sar</taxon>
        <taxon>Stramenopiles</taxon>
        <taxon>Ochrophyta</taxon>
        <taxon>Bacillariophyta</taxon>
        <taxon>Mediophyceae</taxon>
        <taxon>Lithodesmiophycidae</taxon>
        <taxon>Lithodesmiales</taxon>
        <taxon>Lithodesmiaceae</taxon>
        <taxon>Ditylum</taxon>
    </lineage>
</organism>
<feature type="region of interest" description="Disordered" evidence="1">
    <location>
        <begin position="84"/>
        <end position="121"/>
    </location>
</feature>
<feature type="compositionally biased region" description="Low complexity" evidence="1">
    <location>
        <begin position="103"/>
        <end position="113"/>
    </location>
</feature>
<reference evidence="2" key="1">
    <citation type="submission" date="2021-01" db="EMBL/GenBank/DDBJ databases">
        <authorList>
            <person name="Corre E."/>
            <person name="Pelletier E."/>
            <person name="Niang G."/>
            <person name="Scheremetjew M."/>
            <person name="Finn R."/>
            <person name="Kale V."/>
            <person name="Holt S."/>
            <person name="Cochrane G."/>
            <person name="Meng A."/>
            <person name="Brown T."/>
            <person name="Cohen L."/>
        </authorList>
    </citation>
    <scope>NUCLEOTIDE SEQUENCE</scope>
    <source>
        <strain evidence="2">Pop2</strain>
    </source>
</reference>
<evidence type="ECO:0000313" key="2">
    <source>
        <dbReference type="EMBL" id="CAD9327169.1"/>
    </source>
</evidence>
<sequence>MRTKKRERKGKKERKPNKKGTRVRFENPPVTSFHVRPKTQPDEIEKLYFTERELDMLYDDLCQTDSIDDIEVVAFSSLSLAKEEIKKRREQSESDYSDEETSESSSDSSATSDLELDYSKSEENKENIKILDNIMTKDGSVNSFAEPTLQENVLLESVSWKDIVHNCSTELNQYASLASSRSHKLKDSLSRQRRPRKRNSFAQPIPAEHKSYGTTNLFAQPLPAEHKNDRTTAGHRKKKEKEVQIFFRQRSIPKVIPE</sequence>
<protein>
    <submittedName>
        <fullName evidence="2">Uncharacterized protein</fullName>
    </submittedName>
</protein>
<feature type="region of interest" description="Disordered" evidence="1">
    <location>
        <begin position="1"/>
        <end position="42"/>
    </location>
</feature>
<accession>A0A7S1Z2Z9</accession>
<evidence type="ECO:0000256" key="1">
    <source>
        <dbReference type="SAM" id="MobiDB-lite"/>
    </source>
</evidence>
<feature type="region of interest" description="Disordered" evidence="1">
    <location>
        <begin position="221"/>
        <end position="241"/>
    </location>
</feature>
<feature type="region of interest" description="Disordered" evidence="1">
    <location>
        <begin position="178"/>
        <end position="209"/>
    </location>
</feature>
<dbReference type="AlphaFoldDB" id="A0A7S1Z2Z9"/>
<gene>
    <name evidence="2" type="ORF">DBRI1063_LOCUS9542</name>
</gene>
<proteinExistence type="predicted"/>
<dbReference type="EMBL" id="HBGN01014891">
    <property type="protein sequence ID" value="CAD9327169.1"/>
    <property type="molecule type" value="Transcribed_RNA"/>
</dbReference>
<name>A0A7S1Z2Z9_9STRA</name>
<feature type="compositionally biased region" description="Acidic residues" evidence="1">
    <location>
        <begin position="93"/>
        <end position="102"/>
    </location>
</feature>
<feature type="compositionally biased region" description="Basic residues" evidence="1">
    <location>
        <begin position="1"/>
        <end position="22"/>
    </location>
</feature>